<dbReference type="EMBL" id="JACGCM010000188">
    <property type="protein sequence ID" value="KAF6175437.1"/>
    <property type="molecule type" value="Genomic_DNA"/>
</dbReference>
<feature type="compositionally biased region" description="Polar residues" evidence="1">
    <location>
        <begin position="24"/>
        <end position="36"/>
    </location>
</feature>
<organism evidence="2 3">
    <name type="scientific">Kingdonia uniflora</name>
    <dbReference type="NCBI Taxonomy" id="39325"/>
    <lineage>
        <taxon>Eukaryota</taxon>
        <taxon>Viridiplantae</taxon>
        <taxon>Streptophyta</taxon>
        <taxon>Embryophyta</taxon>
        <taxon>Tracheophyta</taxon>
        <taxon>Spermatophyta</taxon>
        <taxon>Magnoliopsida</taxon>
        <taxon>Ranunculales</taxon>
        <taxon>Circaeasteraceae</taxon>
        <taxon>Kingdonia</taxon>
    </lineage>
</organism>
<dbReference type="AlphaFoldDB" id="A0A7J7P7M2"/>
<evidence type="ECO:0000256" key="1">
    <source>
        <dbReference type="SAM" id="MobiDB-lite"/>
    </source>
</evidence>
<sequence>MITKVNGYDDLERMISERHKYTKSVLTTKGPTIDQNNKPKEDQGDQKCFKGNTGNPRKGGTLPKPVLSKMMFESP</sequence>
<keyword evidence="3" id="KW-1185">Reference proteome</keyword>
<proteinExistence type="predicted"/>
<reference evidence="2 3" key="1">
    <citation type="journal article" date="2020" name="IScience">
        <title>Genome Sequencing of the Endangered Kingdonia uniflora (Circaeasteraceae, Ranunculales) Reveals Potential Mechanisms of Evolutionary Specialization.</title>
        <authorList>
            <person name="Sun Y."/>
            <person name="Deng T."/>
            <person name="Zhang A."/>
            <person name="Moore M.J."/>
            <person name="Landis J.B."/>
            <person name="Lin N."/>
            <person name="Zhang H."/>
            <person name="Zhang X."/>
            <person name="Huang J."/>
            <person name="Zhang X."/>
            <person name="Sun H."/>
            <person name="Wang H."/>
        </authorList>
    </citation>
    <scope>NUCLEOTIDE SEQUENCE [LARGE SCALE GENOMIC DNA]</scope>
    <source>
        <strain evidence="2">TB1705</strain>
        <tissue evidence="2">Leaf</tissue>
    </source>
</reference>
<gene>
    <name evidence="2" type="ORF">GIB67_036528</name>
</gene>
<name>A0A7J7P7M2_9MAGN</name>
<feature type="region of interest" description="Disordered" evidence="1">
    <location>
        <begin position="22"/>
        <end position="75"/>
    </location>
</feature>
<accession>A0A7J7P7M2</accession>
<protein>
    <submittedName>
        <fullName evidence="2">Uncharacterized protein</fullName>
    </submittedName>
</protein>
<feature type="compositionally biased region" description="Basic and acidic residues" evidence="1">
    <location>
        <begin position="37"/>
        <end position="48"/>
    </location>
</feature>
<evidence type="ECO:0000313" key="3">
    <source>
        <dbReference type="Proteomes" id="UP000541444"/>
    </source>
</evidence>
<dbReference type="Proteomes" id="UP000541444">
    <property type="component" value="Unassembled WGS sequence"/>
</dbReference>
<comment type="caution">
    <text evidence="2">The sequence shown here is derived from an EMBL/GenBank/DDBJ whole genome shotgun (WGS) entry which is preliminary data.</text>
</comment>
<evidence type="ECO:0000313" key="2">
    <source>
        <dbReference type="EMBL" id="KAF6175437.1"/>
    </source>
</evidence>